<dbReference type="SUPFAM" id="SSF46689">
    <property type="entry name" value="Homeodomain-like"/>
    <property type="match status" value="1"/>
</dbReference>
<dbReference type="InterPro" id="IPR018060">
    <property type="entry name" value="HTH_AraC"/>
</dbReference>
<dbReference type="Pfam" id="PF12833">
    <property type="entry name" value="HTH_18"/>
    <property type="match status" value="1"/>
</dbReference>
<evidence type="ECO:0000256" key="2">
    <source>
        <dbReference type="ARBA" id="ARBA00023125"/>
    </source>
</evidence>
<dbReference type="RefSeq" id="WP_007764036.1">
    <property type="nucleotide sequence ID" value="NZ_AKBZ01000007.1"/>
</dbReference>
<keyword evidence="4" id="KW-1133">Transmembrane helix</keyword>
<name>K5CC06_9BACE</name>
<dbReference type="Gene3D" id="1.10.10.60">
    <property type="entry name" value="Homeodomain-like"/>
    <property type="match status" value="1"/>
</dbReference>
<dbReference type="GO" id="GO:0003700">
    <property type="term" value="F:DNA-binding transcription factor activity"/>
    <property type="evidence" value="ECO:0007669"/>
    <property type="project" value="InterPro"/>
</dbReference>
<accession>K5CC06</accession>
<comment type="caution">
    <text evidence="6">The sequence shown here is derived from an EMBL/GenBank/DDBJ whole genome shotgun (WGS) entry which is preliminary data.</text>
</comment>
<dbReference type="Proteomes" id="UP000007995">
    <property type="component" value="Unassembled WGS sequence"/>
</dbReference>
<keyword evidence="1" id="KW-0805">Transcription regulation</keyword>
<evidence type="ECO:0000256" key="1">
    <source>
        <dbReference type="ARBA" id="ARBA00023015"/>
    </source>
</evidence>
<keyword evidence="4" id="KW-0812">Transmembrane</keyword>
<dbReference type="OrthoDB" id="1372329at2"/>
<organism evidence="6 7">
    <name type="scientific">Bacteroides finegoldii CL09T03C10</name>
    <dbReference type="NCBI Taxonomy" id="997888"/>
    <lineage>
        <taxon>Bacteria</taxon>
        <taxon>Pseudomonadati</taxon>
        <taxon>Bacteroidota</taxon>
        <taxon>Bacteroidia</taxon>
        <taxon>Bacteroidales</taxon>
        <taxon>Bacteroidaceae</taxon>
        <taxon>Bacteroides</taxon>
    </lineage>
</organism>
<dbReference type="GO" id="GO:0043565">
    <property type="term" value="F:sequence-specific DNA binding"/>
    <property type="evidence" value="ECO:0007669"/>
    <property type="project" value="InterPro"/>
</dbReference>
<dbReference type="AlphaFoldDB" id="K5CC06"/>
<dbReference type="PROSITE" id="PS01124">
    <property type="entry name" value="HTH_ARAC_FAMILY_2"/>
    <property type="match status" value="1"/>
</dbReference>
<evidence type="ECO:0000313" key="6">
    <source>
        <dbReference type="EMBL" id="EKJ90624.1"/>
    </source>
</evidence>
<keyword evidence="2" id="KW-0238">DNA-binding</keyword>
<evidence type="ECO:0000256" key="3">
    <source>
        <dbReference type="ARBA" id="ARBA00023163"/>
    </source>
</evidence>
<feature type="domain" description="HTH araC/xylS-type" evidence="5">
    <location>
        <begin position="187"/>
        <end position="284"/>
    </location>
</feature>
<sequence>MYDTNHMNAEQQVENGEFGIYRSMDHFPITDCPSFLSVAIGAVCLSGTAVVQIYNNSIRIERGMVITLVPWQLASIREVSDDFEILFYKVSKSMFIDTLSSLWRLTPDFFSYMHRHIASEAEESNILRFEYFCDCMASWSKGAPPDFQRESVMQLLRLHYWAVYTFYRNDPRTKDIKYSNKEKITFDFLYRVIEDHFVGKDVSYYADKLHVSSKYLTTAVKSVSGQSAREWIVYYTILEIKSLLRQASLDIKEIVALVNFTDLSSLSRYFHHYTGMTPSEYRNKIHF</sequence>
<reference evidence="6 7" key="1">
    <citation type="submission" date="2012-02" db="EMBL/GenBank/DDBJ databases">
        <title>The Genome Sequence of Bacteroides finegoldii CL09T03C10.</title>
        <authorList>
            <consortium name="The Broad Institute Genome Sequencing Platform"/>
            <person name="Earl A."/>
            <person name="Ward D."/>
            <person name="Feldgarden M."/>
            <person name="Gevers D."/>
            <person name="Zitomersky N.L."/>
            <person name="Coyne M.J."/>
            <person name="Comstock L.E."/>
            <person name="Young S.K."/>
            <person name="Zeng Q."/>
            <person name="Gargeya S."/>
            <person name="Fitzgerald M."/>
            <person name="Haas B."/>
            <person name="Abouelleil A."/>
            <person name="Alvarado L."/>
            <person name="Arachchi H.M."/>
            <person name="Berlin A."/>
            <person name="Chapman S.B."/>
            <person name="Gearin G."/>
            <person name="Goldberg J."/>
            <person name="Griggs A."/>
            <person name="Gujja S."/>
            <person name="Hansen M."/>
            <person name="Heiman D."/>
            <person name="Howarth C."/>
            <person name="Larimer J."/>
            <person name="Lui A."/>
            <person name="MacDonald P.J.P."/>
            <person name="McCowen C."/>
            <person name="Montmayeur A."/>
            <person name="Murphy C."/>
            <person name="Neiman D."/>
            <person name="Pearson M."/>
            <person name="Priest M."/>
            <person name="Roberts A."/>
            <person name="Saif S."/>
            <person name="Shea T."/>
            <person name="Sisk P."/>
            <person name="Stolte C."/>
            <person name="Sykes S."/>
            <person name="Wortman J."/>
            <person name="Nusbaum C."/>
            <person name="Birren B."/>
        </authorList>
    </citation>
    <scope>NUCLEOTIDE SEQUENCE [LARGE SCALE GENOMIC DNA]</scope>
    <source>
        <strain evidence="6 7">CL09T03C10</strain>
    </source>
</reference>
<proteinExistence type="predicted"/>
<dbReference type="EMBL" id="AGXW01000009">
    <property type="protein sequence ID" value="EKJ90624.1"/>
    <property type="molecule type" value="Genomic_DNA"/>
</dbReference>
<evidence type="ECO:0000259" key="5">
    <source>
        <dbReference type="PROSITE" id="PS01124"/>
    </source>
</evidence>
<keyword evidence="3" id="KW-0804">Transcription</keyword>
<dbReference type="HOGENOM" id="CLU_000445_88_2_10"/>
<dbReference type="PANTHER" id="PTHR43280">
    <property type="entry name" value="ARAC-FAMILY TRANSCRIPTIONAL REGULATOR"/>
    <property type="match status" value="1"/>
</dbReference>
<gene>
    <name evidence="6" type="ORF">HMPREF1057_02659</name>
</gene>
<evidence type="ECO:0000256" key="4">
    <source>
        <dbReference type="SAM" id="Phobius"/>
    </source>
</evidence>
<evidence type="ECO:0000313" key="7">
    <source>
        <dbReference type="Proteomes" id="UP000007995"/>
    </source>
</evidence>
<keyword evidence="4" id="KW-0472">Membrane</keyword>
<dbReference type="SMART" id="SM00342">
    <property type="entry name" value="HTH_ARAC"/>
    <property type="match status" value="1"/>
</dbReference>
<protein>
    <recommendedName>
        <fullName evidence="5">HTH araC/xylS-type domain-containing protein</fullName>
    </recommendedName>
</protein>
<feature type="transmembrane region" description="Helical" evidence="4">
    <location>
        <begin position="34"/>
        <end position="54"/>
    </location>
</feature>
<dbReference type="PANTHER" id="PTHR43280:SF32">
    <property type="entry name" value="TRANSCRIPTIONAL REGULATORY PROTEIN"/>
    <property type="match status" value="1"/>
</dbReference>
<dbReference type="InterPro" id="IPR009057">
    <property type="entry name" value="Homeodomain-like_sf"/>
</dbReference>